<organism evidence="1 2">
    <name type="scientific">Enterococcus sulfureus ATCC 49903</name>
    <dbReference type="NCBI Taxonomy" id="1140003"/>
    <lineage>
        <taxon>Bacteria</taxon>
        <taxon>Bacillati</taxon>
        <taxon>Bacillota</taxon>
        <taxon>Bacilli</taxon>
        <taxon>Lactobacillales</taxon>
        <taxon>Enterococcaceae</taxon>
        <taxon>Enterococcus</taxon>
    </lineage>
</organism>
<dbReference type="EMBL" id="ASWO01000001">
    <property type="protein sequence ID" value="EOT87449.1"/>
    <property type="molecule type" value="Genomic_DNA"/>
</dbReference>
<evidence type="ECO:0000313" key="2">
    <source>
        <dbReference type="Proteomes" id="UP000015961"/>
    </source>
</evidence>
<name>S0KV74_9ENTE</name>
<proteinExistence type="predicted"/>
<dbReference type="Proteomes" id="UP000015961">
    <property type="component" value="Unassembled WGS sequence"/>
</dbReference>
<gene>
    <name evidence="1" type="ORF">I573_00505</name>
</gene>
<reference evidence="1 2" key="1">
    <citation type="submission" date="2013-03" db="EMBL/GenBank/DDBJ databases">
        <title>The Genome Sequence of Enterococcus sulfureus ATCC_49903 (PacBio/Illumina hybrid assembly).</title>
        <authorList>
            <consortium name="The Broad Institute Genomics Platform"/>
            <consortium name="The Broad Institute Genome Sequencing Center for Infectious Disease"/>
            <person name="Earl A."/>
            <person name="Russ C."/>
            <person name="Gilmore M."/>
            <person name="Surin D."/>
            <person name="Walker B."/>
            <person name="Young S."/>
            <person name="Zeng Q."/>
            <person name="Gargeya S."/>
            <person name="Fitzgerald M."/>
            <person name="Haas B."/>
            <person name="Abouelleil A."/>
            <person name="Allen A.W."/>
            <person name="Alvarado L."/>
            <person name="Arachchi H.M."/>
            <person name="Berlin A.M."/>
            <person name="Chapman S.B."/>
            <person name="Gainer-Dewar J."/>
            <person name="Goldberg J."/>
            <person name="Griggs A."/>
            <person name="Gujja S."/>
            <person name="Hansen M."/>
            <person name="Howarth C."/>
            <person name="Imamovic A."/>
            <person name="Ireland A."/>
            <person name="Larimer J."/>
            <person name="McCowan C."/>
            <person name="Murphy C."/>
            <person name="Pearson M."/>
            <person name="Poon T.W."/>
            <person name="Priest M."/>
            <person name="Roberts A."/>
            <person name="Saif S."/>
            <person name="Shea T."/>
            <person name="Sisk P."/>
            <person name="Sykes S."/>
            <person name="Wortman J."/>
            <person name="Nusbaum C."/>
            <person name="Birren B."/>
        </authorList>
    </citation>
    <scope>NUCLEOTIDE SEQUENCE [LARGE SCALE GENOMIC DNA]</scope>
    <source>
        <strain evidence="1 2">ATCC 49903</strain>
    </source>
</reference>
<dbReference type="STRING" id="1140003.OMY_00512"/>
<accession>S0KV74</accession>
<sequence length="64" mass="7442">MNFYVLMSQLSTNETFIAMKQLVSEQYVQIRQFLPEPVYAKLILHTVQDTLDVTTFVQAVQTMV</sequence>
<comment type="caution">
    <text evidence="1">The sequence shown here is derived from an EMBL/GenBank/DDBJ whole genome shotgun (WGS) entry which is preliminary data.</text>
</comment>
<evidence type="ECO:0000313" key="1">
    <source>
        <dbReference type="EMBL" id="EOT87449.1"/>
    </source>
</evidence>
<keyword evidence="2" id="KW-1185">Reference proteome</keyword>
<dbReference type="AlphaFoldDB" id="S0KV74"/>
<dbReference type="PATRIC" id="fig|1140003.3.peg.506"/>
<protein>
    <submittedName>
        <fullName evidence="1">Uncharacterized protein</fullName>
    </submittedName>
</protein>
<dbReference type="RefSeq" id="WP_016185003.1">
    <property type="nucleotide sequence ID" value="NZ_ASWO01000001.1"/>
</dbReference>